<dbReference type="Gene3D" id="3.90.550.10">
    <property type="entry name" value="Spore Coat Polysaccharide Biosynthesis Protein SpsA, Chain A"/>
    <property type="match status" value="1"/>
</dbReference>
<organism evidence="2 3">
    <name type="scientific">Actinocorallia aurantiaca</name>
    <dbReference type="NCBI Taxonomy" id="46204"/>
    <lineage>
        <taxon>Bacteria</taxon>
        <taxon>Bacillati</taxon>
        <taxon>Actinomycetota</taxon>
        <taxon>Actinomycetes</taxon>
        <taxon>Streptosporangiales</taxon>
        <taxon>Thermomonosporaceae</taxon>
        <taxon>Actinocorallia</taxon>
    </lineage>
</organism>
<dbReference type="InterPro" id="IPR029044">
    <property type="entry name" value="Nucleotide-diphossugar_trans"/>
</dbReference>
<evidence type="ECO:0000313" key="3">
    <source>
        <dbReference type="Proteomes" id="UP001501842"/>
    </source>
</evidence>
<dbReference type="EMBL" id="BAAATZ010000021">
    <property type="protein sequence ID" value="GAA2732324.1"/>
    <property type="molecule type" value="Genomic_DNA"/>
</dbReference>
<evidence type="ECO:0000313" key="2">
    <source>
        <dbReference type="EMBL" id="GAA2732324.1"/>
    </source>
</evidence>
<proteinExistence type="predicted"/>
<feature type="domain" description="MobA-like NTP transferase" evidence="1">
    <location>
        <begin position="17"/>
        <end position="112"/>
    </location>
</feature>
<dbReference type="Proteomes" id="UP001501842">
    <property type="component" value="Unassembled WGS sequence"/>
</dbReference>
<evidence type="ECO:0000259" key="1">
    <source>
        <dbReference type="Pfam" id="PF12804"/>
    </source>
</evidence>
<dbReference type="SUPFAM" id="SSF53448">
    <property type="entry name" value="Nucleotide-diphospho-sugar transferases"/>
    <property type="match status" value="1"/>
</dbReference>
<keyword evidence="3" id="KW-1185">Reference proteome</keyword>
<dbReference type="InterPro" id="IPR025877">
    <property type="entry name" value="MobA-like_NTP_Trfase"/>
</dbReference>
<reference evidence="3" key="1">
    <citation type="journal article" date="2019" name="Int. J. Syst. Evol. Microbiol.">
        <title>The Global Catalogue of Microorganisms (GCM) 10K type strain sequencing project: providing services to taxonomists for standard genome sequencing and annotation.</title>
        <authorList>
            <consortium name="The Broad Institute Genomics Platform"/>
            <consortium name="The Broad Institute Genome Sequencing Center for Infectious Disease"/>
            <person name="Wu L."/>
            <person name="Ma J."/>
        </authorList>
    </citation>
    <scope>NUCLEOTIDE SEQUENCE [LARGE SCALE GENOMIC DNA]</scope>
    <source>
        <strain evidence="3">JCM 8201</strain>
    </source>
</reference>
<sequence>MLRIAAVLLATDEDAVALIDGERRVDRDVRTLREGGCGPIAVVTGAVPIEVLGGLIVPDPRWRDGPESSVRAGLAALPPRTGSALLARTGAPGLTPGAVRQAIEAGARPPADLDLEHTAGPVLLDLSHRANRIP</sequence>
<dbReference type="Pfam" id="PF12804">
    <property type="entry name" value="NTP_transf_3"/>
    <property type="match status" value="1"/>
</dbReference>
<name>A0ABP6GVZ2_9ACTN</name>
<accession>A0ABP6GVZ2</accession>
<protein>
    <recommendedName>
        <fullName evidence="1">MobA-like NTP transferase domain-containing protein</fullName>
    </recommendedName>
</protein>
<dbReference type="RefSeq" id="WP_344453264.1">
    <property type="nucleotide sequence ID" value="NZ_BAAATZ010000021.1"/>
</dbReference>
<gene>
    <name evidence="2" type="ORF">GCM10010439_49800</name>
</gene>
<comment type="caution">
    <text evidence="2">The sequence shown here is derived from an EMBL/GenBank/DDBJ whole genome shotgun (WGS) entry which is preliminary data.</text>
</comment>